<sequence length="81" mass="8897">MPVKADFSTGLCCLLIQAAAGWEWSRPDGDRPIAYIGGRLTYGMTESLWLDVFASYSSTARRGAGDGFSRAAFGIEARMRW</sequence>
<dbReference type="Proteomes" id="UP001320831">
    <property type="component" value="Unassembled WGS sequence"/>
</dbReference>
<evidence type="ECO:0000313" key="2">
    <source>
        <dbReference type="Proteomes" id="UP001320831"/>
    </source>
</evidence>
<proteinExistence type="predicted"/>
<comment type="caution">
    <text evidence="1">The sequence shown here is derived from an EMBL/GenBank/DDBJ whole genome shotgun (WGS) entry which is preliminary data.</text>
</comment>
<keyword evidence="2" id="KW-1185">Reference proteome</keyword>
<protein>
    <submittedName>
        <fullName evidence="1">Uncharacterized protein</fullName>
    </submittedName>
</protein>
<organism evidence="1 2">
    <name type="scientific">Chelativorans salis</name>
    <dbReference type="NCBI Taxonomy" id="2978478"/>
    <lineage>
        <taxon>Bacteria</taxon>
        <taxon>Pseudomonadati</taxon>
        <taxon>Pseudomonadota</taxon>
        <taxon>Alphaproteobacteria</taxon>
        <taxon>Hyphomicrobiales</taxon>
        <taxon>Phyllobacteriaceae</taxon>
        <taxon>Chelativorans</taxon>
    </lineage>
</organism>
<dbReference type="RefSeq" id="WP_260906889.1">
    <property type="nucleotide sequence ID" value="NZ_JAOCZP010000011.1"/>
</dbReference>
<accession>A0ABT2LU96</accession>
<dbReference type="EMBL" id="JAOCZP010000011">
    <property type="protein sequence ID" value="MCT7378084.1"/>
    <property type="molecule type" value="Genomic_DNA"/>
</dbReference>
<gene>
    <name evidence="1" type="ORF">N5A92_23985</name>
</gene>
<evidence type="ECO:0000313" key="1">
    <source>
        <dbReference type="EMBL" id="MCT7378084.1"/>
    </source>
</evidence>
<reference evidence="1 2" key="1">
    <citation type="submission" date="2022-09" db="EMBL/GenBank/DDBJ databases">
        <title>Chelativorans salina sp. nov., a novel slightly halophilic bacterium isolated from a saline lake sediment enrichment.</title>
        <authorList>
            <person name="Gao L."/>
            <person name="Fang B.-Z."/>
            <person name="Li W.-J."/>
        </authorList>
    </citation>
    <scope>NUCLEOTIDE SEQUENCE [LARGE SCALE GENOMIC DNA]</scope>
    <source>
        <strain evidence="1 2">EGI FJ00035</strain>
    </source>
</reference>
<name>A0ABT2LU96_9HYPH</name>